<dbReference type="EMBL" id="VUJU01003126">
    <property type="protein sequence ID" value="KAF0759042.1"/>
    <property type="molecule type" value="Genomic_DNA"/>
</dbReference>
<protein>
    <submittedName>
        <fullName evidence="1">DUF4371 domain-containing protein</fullName>
    </submittedName>
</protein>
<keyword evidence="2" id="KW-1185">Reference proteome</keyword>
<reference evidence="1 2" key="1">
    <citation type="submission" date="2019-08" db="EMBL/GenBank/DDBJ databases">
        <title>Whole genome of Aphis craccivora.</title>
        <authorList>
            <person name="Voronova N.V."/>
            <person name="Shulinski R.S."/>
            <person name="Bandarenka Y.V."/>
            <person name="Zhorov D.G."/>
            <person name="Warner D."/>
        </authorList>
    </citation>
    <scope>NUCLEOTIDE SEQUENCE [LARGE SCALE GENOMIC DNA]</scope>
    <source>
        <strain evidence="1">180601</strain>
        <tissue evidence="1">Whole Body</tissue>
    </source>
</reference>
<dbReference type="Proteomes" id="UP000478052">
    <property type="component" value="Unassembled WGS sequence"/>
</dbReference>
<accession>A0A6G0YNK2</accession>
<proteinExistence type="predicted"/>
<feature type="non-terminal residue" evidence="1">
    <location>
        <position position="79"/>
    </location>
</feature>
<dbReference type="AlphaFoldDB" id="A0A6G0YNK2"/>
<comment type="caution">
    <text evidence="1">The sequence shown here is derived from an EMBL/GenBank/DDBJ whole genome shotgun (WGS) entry which is preliminary data.</text>
</comment>
<evidence type="ECO:0000313" key="2">
    <source>
        <dbReference type="Proteomes" id="UP000478052"/>
    </source>
</evidence>
<organism evidence="1 2">
    <name type="scientific">Aphis craccivora</name>
    <name type="common">Cowpea aphid</name>
    <dbReference type="NCBI Taxonomy" id="307492"/>
    <lineage>
        <taxon>Eukaryota</taxon>
        <taxon>Metazoa</taxon>
        <taxon>Ecdysozoa</taxon>
        <taxon>Arthropoda</taxon>
        <taxon>Hexapoda</taxon>
        <taxon>Insecta</taxon>
        <taxon>Pterygota</taxon>
        <taxon>Neoptera</taxon>
        <taxon>Paraneoptera</taxon>
        <taxon>Hemiptera</taxon>
        <taxon>Sternorrhyncha</taxon>
        <taxon>Aphidomorpha</taxon>
        <taxon>Aphidoidea</taxon>
        <taxon>Aphididae</taxon>
        <taxon>Aphidini</taxon>
        <taxon>Aphis</taxon>
        <taxon>Aphis</taxon>
    </lineage>
</organism>
<name>A0A6G0YNK2_APHCR</name>
<gene>
    <name evidence="1" type="ORF">FWK35_00012707</name>
</gene>
<sequence length="79" mass="9481">MFATTGTENEVVNSNTTVEVYRRRVAYMPIKIDSIFQKFTHGPWKAQLNVLLKWIFFMKVNISFFNNTFFSKYVPLWMF</sequence>
<evidence type="ECO:0000313" key="1">
    <source>
        <dbReference type="EMBL" id="KAF0759042.1"/>
    </source>
</evidence>